<sequence>MAQITEADMKAADIIVSTGSGAVSAVIRAGSVSKYSHAALYIGDGQVIEAIGEGVVKQPLSAALRDDTLAVVYRRKNLNDAQTKVIVTYASGQVGKKYDYAGVTGASKYTIGGMALHVLSIPLAVIQDIGEAINTISPESSFFCSELVLMAFKKANAPITFKSPTVSAPSDIPGSHQVAYVGHLKSP</sequence>
<dbReference type="Gene3D" id="3.90.1720.10">
    <property type="entry name" value="endopeptidase domain like (from Nostoc punctiforme)"/>
    <property type="match status" value="1"/>
</dbReference>
<proteinExistence type="predicted"/>
<dbReference type="InterPro" id="IPR024453">
    <property type="entry name" value="Peptidase_C92"/>
</dbReference>
<name>A0ABX1TLV3_9GAMM</name>
<dbReference type="EMBL" id="SPMZ01000046">
    <property type="protein sequence ID" value="NMQ20363.1"/>
    <property type="molecule type" value="Genomic_DNA"/>
</dbReference>
<evidence type="ECO:0000313" key="1">
    <source>
        <dbReference type="EMBL" id="NMQ20363.1"/>
    </source>
</evidence>
<dbReference type="RefSeq" id="WP_169249635.1">
    <property type="nucleotide sequence ID" value="NZ_SPMZ01000046.1"/>
</dbReference>
<reference evidence="1 2" key="1">
    <citation type="submission" date="2019-03" db="EMBL/GenBank/DDBJ databases">
        <title>Metabolic reconstructions from genomes of highly enriched 'Candidatus Accumulibacter' and 'Candidatus Competibacter' bioreactor populations.</title>
        <authorList>
            <person name="Annavajhala M.K."/>
            <person name="Welles L."/>
            <person name="Abbas B."/>
            <person name="Sorokin D."/>
            <person name="Park H."/>
            <person name="Van Loosdrecht M."/>
            <person name="Chandran K."/>
        </authorList>
    </citation>
    <scope>NUCLEOTIDE SEQUENCE [LARGE SCALE GENOMIC DNA]</scope>
    <source>
        <strain evidence="1 2">SBR_G</strain>
    </source>
</reference>
<comment type="caution">
    <text evidence="1">The sequence shown here is derived from an EMBL/GenBank/DDBJ whole genome shotgun (WGS) entry which is preliminary data.</text>
</comment>
<dbReference type="Proteomes" id="UP000760480">
    <property type="component" value="Unassembled WGS sequence"/>
</dbReference>
<evidence type="ECO:0000313" key="2">
    <source>
        <dbReference type="Proteomes" id="UP000760480"/>
    </source>
</evidence>
<dbReference type="SUPFAM" id="SSF54001">
    <property type="entry name" value="Cysteine proteinases"/>
    <property type="match status" value="1"/>
</dbReference>
<organism evidence="1 2">
    <name type="scientific">Candidatus Competibacter phosphatis</name>
    <dbReference type="NCBI Taxonomy" id="221280"/>
    <lineage>
        <taxon>Bacteria</taxon>
        <taxon>Pseudomonadati</taxon>
        <taxon>Pseudomonadota</taxon>
        <taxon>Gammaproteobacteria</taxon>
        <taxon>Candidatus Competibacteraceae</taxon>
        <taxon>Candidatus Competibacter</taxon>
    </lineage>
</organism>
<keyword evidence="2" id="KW-1185">Reference proteome</keyword>
<dbReference type="InterPro" id="IPR038765">
    <property type="entry name" value="Papain-like_cys_pep_sf"/>
</dbReference>
<gene>
    <name evidence="1" type="ORF">E4P82_14860</name>
</gene>
<protein>
    <submittedName>
        <fullName evidence="1">Uncharacterized protein</fullName>
    </submittedName>
</protein>
<dbReference type="Pfam" id="PF05708">
    <property type="entry name" value="Peptidase_C92"/>
    <property type="match status" value="1"/>
</dbReference>
<accession>A0ABX1TLV3</accession>